<dbReference type="Proteomes" id="UP000754226">
    <property type="component" value="Unassembled WGS sequence"/>
</dbReference>
<dbReference type="SUPFAM" id="SSF55021">
    <property type="entry name" value="ACT-like"/>
    <property type="match status" value="1"/>
</dbReference>
<dbReference type="InterPro" id="IPR045865">
    <property type="entry name" value="ACT-like_dom_sf"/>
</dbReference>
<accession>A0A943EGG1</accession>
<evidence type="ECO:0000313" key="2">
    <source>
        <dbReference type="Proteomes" id="UP000754226"/>
    </source>
</evidence>
<dbReference type="Pfam" id="PF21699">
    <property type="entry name" value="TM1266-like"/>
    <property type="match status" value="1"/>
</dbReference>
<evidence type="ECO:0000313" key="1">
    <source>
        <dbReference type="EMBL" id="MBS5519729.1"/>
    </source>
</evidence>
<comment type="caution">
    <text evidence="1">The sequence shown here is derived from an EMBL/GenBank/DDBJ whole genome shotgun (WGS) entry which is preliminary data.</text>
</comment>
<protein>
    <submittedName>
        <fullName evidence="1">Iron-only hydrogenase system regulator</fullName>
    </submittedName>
</protein>
<dbReference type="AlphaFoldDB" id="A0A943EGG1"/>
<dbReference type="InterPro" id="IPR027271">
    <property type="entry name" value="Acetolactate_synth/TF_NikR_C"/>
</dbReference>
<dbReference type="InterPro" id="IPR023860">
    <property type="entry name" value="FeFe-hyd_TM1266"/>
</dbReference>
<organism evidence="1 2">
    <name type="scientific">Acidaminococcus intestini</name>
    <dbReference type="NCBI Taxonomy" id="187327"/>
    <lineage>
        <taxon>Bacteria</taxon>
        <taxon>Bacillati</taxon>
        <taxon>Bacillota</taxon>
        <taxon>Negativicutes</taxon>
        <taxon>Acidaminococcales</taxon>
        <taxon>Acidaminococcaceae</taxon>
        <taxon>Acidaminococcus</taxon>
    </lineage>
</organism>
<reference evidence="1" key="1">
    <citation type="submission" date="2021-02" db="EMBL/GenBank/DDBJ databases">
        <title>Infant gut strain persistence is associated with maternal origin, phylogeny, and functional potential including surface adhesion and iron acquisition.</title>
        <authorList>
            <person name="Lou Y.C."/>
        </authorList>
    </citation>
    <scope>NUCLEOTIDE SEQUENCE</scope>
    <source>
        <strain evidence="1">L3_106_000M1_dasL3_106_000M1_concoct_15</strain>
    </source>
</reference>
<dbReference type="EMBL" id="JAGZCZ010000005">
    <property type="protein sequence ID" value="MBS5519729.1"/>
    <property type="molecule type" value="Genomic_DNA"/>
</dbReference>
<dbReference type="Gene3D" id="3.30.70.1150">
    <property type="entry name" value="ACT-like. Chain A, domain 2"/>
    <property type="match status" value="1"/>
</dbReference>
<gene>
    <name evidence="1" type="ORF">KHX13_05285</name>
</gene>
<name>A0A943EGG1_9FIRM</name>
<sequence length="86" mass="9350">METRVALIGILIDDSDAVEKVNQILHLSSRWIVGRMGIPYHARNVNIISVVVDAPQDEISRMSGLIGKLSGVTAKIAYAKLPSHEA</sequence>
<proteinExistence type="predicted"/>
<dbReference type="NCBIfam" id="TIGR03959">
    <property type="entry name" value="hyd_TM1266"/>
    <property type="match status" value="1"/>
</dbReference>